<sequence>MSDIVKCSSCNIVISEVLAFIQNQVDVMNEESIVRLCATAFSCDEIVTAKDLLYQSVQTKEKKVKRKGKSEVKVQRDLEDIISLIKCTAAECIPIFVARELRKLPPVTFDHIDVTRLLKDIITVKTQIEAIREEYATVEQVNKLNMELINLKQASLVDGYRQENNFVNTNRGTRNLLRLDNFDLNSGPIGIMNLSKESSHTPEPLNIRTADCKMSLTDKLAQGHGNGVISMSSSHAKPRSPSVLVEHESTSCQEDQSKRVEAPTAVSSPVTKNILPACAHAVASASRVTGASLSAEPMSNNERRTYLQIAQDGGKFKTYKDEEWNIVQSKRLKNRFIGTQGKAKYTSGKFKAAESKIPLFVNNVDSESSVKDIADYILSKTSVVVQLTEIKMKRQRDYKAFKIFVPRHKLEIFLDEQLWPEGITFRRFINFKERNMQHSPSSLGDNKVNTEANDKID</sequence>
<comment type="caution">
    <text evidence="2">The sequence shown here is derived from an EMBL/GenBank/DDBJ whole genome shotgun (WGS) entry which is preliminary data.</text>
</comment>
<accession>A0A2A4JJZ9</accession>
<proteinExistence type="predicted"/>
<name>A0A2A4JJZ9_HELVI</name>
<reference evidence="2" key="1">
    <citation type="submission" date="2017-09" db="EMBL/GenBank/DDBJ databases">
        <title>Contemporary evolution of a Lepidopteran species, Heliothis virescens, in response to modern agricultural practices.</title>
        <authorList>
            <person name="Fritz M.L."/>
            <person name="Deyonke A.M."/>
            <person name="Papanicolaou A."/>
            <person name="Micinski S."/>
            <person name="Westbrook J."/>
            <person name="Gould F."/>
        </authorList>
    </citation>
    <scope>NUCLEOTIDE SEQUENCE [LARGE SCALE GENOMIC DNA]</scope>
    <source>
        <strain evidence="2">HvINT-</strain>
        <tissue evidence="2">Whole body</tissue>
    </source>
</reference>
<dbReference type="EMBL" id="NWSH01001201">
    <property type="protein sequence ID" value="PCG72149.1"/>
    <property type="molecule type" value="Genomic_DNA"/>
</dbReference>
<feature type="region of interest" description="Disordered" evidence="1">
    <location>
        <begin position="438"/>
        <end position="457"/>
    </location>
</feature>
<protein>
    <recommendedName>
        <fullName evidence="3">Mutant cadherin</fullName>
    </recommendedName>
</protein>
<evidence type="ECO:0000256" key="1">
    <source>
        <dbReference type="SAM" id="MobiDB-lite"/>
    </source>
</evidence>
<feature type="compositionally biased region" description="Polar residues" evidence="1">
    <location>
        <begin position="438"/>
        <end position="451"/>
    </location>
</feature>
<dbReference type="AlphaFoldDB" id="A0A2A4JJZ9"/>
<organism evidence="2">
    <name type="scientific">Heliothis virescens</name>
    <name type="common">Tobacco budworm moth</name>
    <dbReference type="NCBI Taxonomy" id="7102"/>
    <lineage>
        <taxon>Eukaryota</taxon>
        <taxon>Metazoa</taxon>
        <taxon>Ecdysozoa</taxon>
        <taxon>Arthropoda</taxon>
        <taxon>Hexapoda</taxon>
        <taxon>Insecta</taxon>
        <taxon>Pterygota</taxon>
        <taxon>Neoptera</taxon>
        <taxon>Endopterygota</taxon>
        <taxon>Lepidoptera</taxon>
        <taxon>Glossata</taxon>
        <taxon>Ditrysia</taxon>
        <taxon>Noctuoidea</taxon>
        <taxon>Noctuidae</taxon>
        <taxon>Heliothinae</taxon>
        <taxon>Heliothis</taxon>
    </lineage>
</organism>
<evidence type="ECO:0000313" key="2">
    <source>
        <dbReference type="EMBL" id="PCG72149.1"/>
    </source>
</evidence>
<evidence type="ECO:0008006" key="3">
    <source>
        <dbReference type="Google" id="ProtNLM"/>
    </source>
</evidence>
<gene>
    <name evidence="2" type="ORF">B5V51_1124</name>
</gene>